<dbReference type="Proteomes" id="UP000275401">
    <property type="component" value="Unassembled WGS sequence"/>
</dbReference>
<proteinExistence type="predicted"/>
<comment type="caution">
    <text evidence="1">The sequence shown here is derived from an EMBL/GenBank/DDBJ whole genome shotgun (WGS) entry which is preliminary data.</text>
</comment>
<organism evidence="1 2">
    <name type="scientific">Streptomyces botrytidirepellens</name>
    <dbReference type="NCBI Taxonomy" id="2486417"/>
    <lineage>
        <taxon>Bacteria</taxon>
        <taxon>Bacillati</taxon>
        <taxon>Actinomycetota</taxon>
        <taxon>Actinomycetes</taxon>
        <taxon>Kitasatosporales</taxon>
        <taxon>Streptomycetaceae</taxon>
        <taxon>Streptomyces</taxon>
    </lineage>
</organism>
<dbReference type="RefSeq" id="WP_063731218.1">
    <property type="nucleotide sequence ID" value="NZ_RIBZ01000770.1"/>
</dbReference>
<evidence type="ECO:0000313" key="1">
    <source>
        <dbReference type="EMBL" id="RNF92953.1"/>
    </source>
</evidence>
<dbReference type="InterPro" id="IPR046263">
    <property type="entry name" value="DUF6296"/>
</dbReference>
<keyword evidence="2" id="KW-1185">Reference proteome</keyword>
<gene>
    <name evidence="1" type="ORF">EEJ42_39245</name>
</gene>
<accession>A0A3M8TIL8</accession>
<name>A0A3M8TIL8_9ACTN</name>
<evidence type="ECO:0000313" key="2">
    <source>
        <dbReference type="Proteomes" id="UP000275401"/>
    </source>
</evidence>
<dbReference type="Pfam" id="PF19813">
    <property type="entry name" value="DUF6296"/>
    <property type="match status" value="1"/>
</dbReference>
<protein>
    <submittedName>
        <fullName evidence="1">Uncharacterized protein</fullName>
    </submittedName>
</protein>
<reference evidence="1 2" key="1">
    <citation type="submission" date="2018-11" db="EMBL/GenBank/DDBJ databases">
        <title>The Potential of Streptomyces as Biocontrol Agents against the Tomato grey mould, Botrytis cinerea (Gray mold) Frontiers in Microbiology.</title>
        <authorList>
            <person name="Li D."/>
        </authorList>
    </citation>
    <scope>NUCLEOTIDE SEQUENCE [LARGE SCALE GENOMIC DNA]</scope>
    <source>
        <strain evidence="1 2">NEAU-LD23</strain>
    </source>
</reference>
<dbReference type="AlphaFoldDB" id="A0A3M8TIL8"/>
<dbReference type="EMBL" id="RIBZ01000770">
    <property type="protein sequence ID" value="RNF92953.1"/>
    <property type="molecule type" value="Genomic_DNA"/>
</dbReference>
<sequence>MPRRERYELIFADPVAPAPDAEDIVMVHRTDSSGPGGHPVYADDTGIVRAEISDRAEVRMIASGGHQVHASTVRARPVA</sequence>